<evidence type="ECO:0000313" key="7">
    <source>
        <dbReference type="Proteomes" id="UP001164746"/>
    </source>
</evidence>
<dbReference type="Proteomes" id="UP001164746">
    <property type="component" value="Chromosome 11"/>
</dbReference>
<dbReference type="InterPro" id="IPR039131">
    <property type="entry name" value="NDUFAF1"/>
</dbReference>
<dbReference type="Pfam" id="PF08547">
    <property type="entry name" value="CIA30"/>
    <property type="match status" value="1"/>
</dbReference>
<accession>A0ABY7FH19</accession>
<evidence type="ECO:0000259" key="5">
    <source>
        <dbReference type="Pfam" id="PF08547"/>
    </source>
</evidence>
<comment type="similarity">
    <text evidence="2">Belongs to the CIA30 family.</text>
</comment>
<keyword evidence="7" id="KW-1185">Reference proteome</keyword>
<dbReference type="PANTHER" id="PTHR13194:SF18">
    <property type="entry name" value="COMPLEX I INTERMEDIATE-ASSOCIATED PROTEIN 30, MITOCHONDRIAL"/>
    <property type="match status" value="1"/>
</dbReference>
<evidence type="ECO:0000256" key="3">
    <source>
        <dbReference type="ARBA" id="ARBA00023128"/>
    </source>
</evidence>
<evidence type="ECO:0000256" key="1">
    <source>
        <dbReference type="ARBA" id="ARBA00004173"/>
    </source>
</evidence>
<gene>
    <name evidence="6" type="ORF">MAR_002074</name>
</gene>
<dbReference type="InterPro" id="IPR008979">
    <property type="entry name" value="Galactose-bd-like_sf"/>
</dbReference>
<sequence length="286" mass="32741">MSTMASQVYKHLCYNHLKTIPGLHRLIISCQICFPISVKSAARSKNSGITYCQARHYSAKMPKSNLITSMQGPKRSQLRGKDDRSLFKVLTDGLDIIRVGIPKFKKEMRDKINFDFDGRRDHGDFEYFVKFDEKIINSWFVSADSDSGDGKSRAELIVSPNKKALFCGNLITEVPQDGVTKRSGFCNLSSPSNKKSFEQMDRKWNVHQSDMYNYPLYTRGGPYWQEVNDSQEMIQLHSISDLGITLADGNPGPFQLEIDYIALVNNKNPTRYDFDIEMYERGPLDY</sequence>
<dbReference type="SUPFAM" id="SSF49785">
    <property type="entry name" value="Galactose-binding domain-like"/>
    <property type="match status" value="1"/>
</dbReference>
<evidence type="ECO:0000256" key="4">
    <source>
        <dbReference type="ARBA" id="ARBA00023186"/>
    </source>
</evidence>
<keyword evidence="3" id="KW-0496">Mitochondrion</keyword>
<name>A0ABY7FH19_MYAAR</name>
<dbReference type="PANTHER" id="PTHR13194">
    <property type="entry name" value="COMPLEX I INTERMEDIATE-ASSOCIATED PROTEIN 30"/>
    <property type="match status" value="1"/>
</dbReference>
<comment type="subcellular location">
    <subcellularLocation>
        <location evidence="1">Mitochondrion</location>
    </subcellularLocation>
</comment>
<protein>
    <submittedName>
        <fullName evidence="6">CIA30-like protein</fullName>
    </submittedName>
</protein>
<evidence type="ECO:0000313" key="6">
    <source>
        <dbReference type="EMBL" id="WAR20236.1"/>
    </source>
</evidence>
<organism evidence="6 7">
    <name type="scientific">Mya arenaria</name>
    <name type="common">Soft-shell clam</name>
    <dbReference type="NCBI Taxonomy" id="6604"/>
    <lineage>
        <taxon>Eukaryota</taxon>
        <taxon>Metazoa</taxon>
        <taxon>Spiralia</taxon>
        <taxon>Lophotrochozoa</taxon>
        <taxon>Mollusca</taxon>
        <taxon>Bivalvia</taxon>
        <taxon>Autobranchia</taxon>
        <taxon>Heteroconchia</taxon>
        <taxon>Euheterodonta</taxon>
        <taxon>Imparidentia</taxon>
        <taxon>Neoheterodontei</taxon>
        <taxon>Myida</taxon>
        <taxon>Myoidea</taxon>
        <taxon>Myidae</taxon>
        <taxon>Mya</taxon>
    </lineage>
</organism>
<dbReference type="InterPro" id="IPR013857">
    <property type="entry name" value="NADH-UbQ_OxRdtase-assoc_prot30"/>
</dbReference>
<proteinExistence type="inferred from homology"/>
<keyword evidence="4" id="KW-0143">Chaperone</keyword>
<evidence type="ECO:0000256" key="2">
    <source>
        <dbReference type="ARBA" id="ARBA00007884"/>
    </source>
</evidence>
<reference evidence="6" key="1">
    <citation type="submission" date="2022-11" db="EMBL/GenBank/DDBJ databases">
        <title>Centuries of genome instability and evolution in soft-shell clam transmissible cancer (bioRxiv).</title>
        <authorList>
            <person name="Hart S.F.M."/>
            <person name="Yonemitsu M.A."/>
            <person name="Giersch R.M."/>
            <person name="Beal B.F."/>
            <person name="Arriagada G."/>
            <person name="Davis B.W."/>
            <person name="Ostrander E.A."/>
            <person name="Goff S.P."/>
            <person name="Metzger M.J."/>
        </authorList>
    </citation>
    <scope>NUCLEOTIDE SEQUENCE</scope>
    <source>
        <strain evidence="6">MELC-2E11</strain>
        <tissue evidence="6">Siphon/mantle</tissue>
    </source>
</reference>
<dbReference type="EMBL" id="CP111022">
    <property type="protein sequence ID" value="WAR20236.1"/>
    <property type="molecule type" value="Genomic_DNA"/>
</dbReference>
<feature type="domain" description="NADH:ubiquinone oxidoreductase intermediate-associated protein 30" evidence="5">
    <location>
        <begin position="135"/>
        <end position="196"/>
    </location>
</feature>